<keyword evidence="3" id="KW-1185">Reference proteome</keyword>
<reference evidence="2 3" key="1">
    <citation type="submission" date="2016-10" db="EMBL/GenBank/DDBJ databases">
        <authorList>
            <person name="de Groot N.N."/>
        </authorList>
    </citation>
    <scope>NUCLEOTIDE SEQUENCE [LARGE SCALE GENOMIC DNA]</scope>
    <source>
        <strain evidence="2 3">743A</strain>
    </source>
</reference>
<protein>
    <submittedName>
        <fullName evidence="2">Putative aldouronate transport system substrate-binding protein</fullName>
    </submittedName>
</protein>
<dbReference type="STRING" id="37658.SAMN05661086_01688"/>
<dbReference type="AlphaFoldDB" id="A0A1I6JIB1"/>
<dbReference type="OrthoDB" id="2491264at2"/>
<sequence>MMKLKRVISALLVLAMVFSLGACNNKEDKKTDTDSGTSDSGAAATEEELDYTFGLDTTFKSDEPITYSMMYSDHEIYPYQENWLVWDKIKEMTNVSFDLNIIARADYDDKKSLLINSGEAPYIIPKTYDESAFITGGAVVPISEWVQYMPNYMNFVETYQMEDDLKQITKSDGKYYKLPGMWEVPAGTGSEYTLVVRKDIFEKAGVDVTELEKDWTWDEFYDCLAKVQNYVGGNPIWSDRWKGDSLLKVVGQTYNVPAGWSLGDGMQYDAETDSWYFAETSEDYKEFVTLMNKFISSGILDPETFTQEDATAENKFKAGETYVIGSNRTVLSMYDQGLKETLGEGNYELYSIVLPVAKNNYQTENSRLENGIMISQKALDELGEAGFIKMLRFIDWLWYSEEGKIFTKWGVEGETYTVDSEGNYTLNSDITYNGLNPEGTKQLNVDYGFSNGVFSYGGTLDLAKSMLADDLKDFCERLNSYRTIKPLNPPVVGDEDQTEEMNLIKTPLMDYVKSATLQFVTGQMNVESDWDSYVASCEANNSQRYIDMYKEIYDSQK</sequence>
<keyword evidence="1" id="KW-0732">Signal</keyword>
<proteinExistence type="predicted"/>
<dbReference type="InterPro" id="IPR050490">
    <property type="entry name" value="Bact_solute-bd_prot1"/>
</dbReference>
<organism evidence="2 3">
    <name type="scientific">Anaeromicropila populeti</name>
    <dbReference type="NCBI Taxonomy" id="37658"/>
    <lineage>
        <taxon>Bacteria</taxon>
        <taxon>Bacillati</taxon>
        <taxon>Bacillota</taxon>
        <taxon>Clostridia</taxon>
        <taxon>Lachnospirales</taxon>
        <taxon>Lachnospiraceae</taxon>
        <taxon>Anaeromicropila</taxon>
    </lineage>
</organism>
<accession>A0A1I6JIB1</accession>
<name>A0A1I6JIB1_9FIRM</name>
<evidence type="ECO:0000256" key="1">
    <source>
        <dbReference type="SAM" id="SignalP"/>
    </source>
</evidence>
<gene>
    <name evidence="2" type="ORF">SAMN05661086_01688</name>
</gene>
<evidence type="ECO:0000313" key="2">
    <source>
        <dbReference type="EMBL" id="SFR78360.1"/>
    </source>
</evidence>
<dbReference type="PANTHER" id="PTHR43649:SF12">
    <property type="entry name" value="DIACETYLCHITOBIOSE BINDING PROTEIN DASA"/>
    <property type="match status" value="1"/>
</dbReference>
<dbReference type="EMBL" id="FOYZ01000005">
    <property type="protein sequence ID" value="SFR78360.1"/>
    <property type="molecule type" value="Genomic_DNA"/>
</dbReference>
<dbReference type="PANTHER" id="PTHR43649">
    <property type="entry name" value="ARABINOSE-BINDING PROTEIN-RELATED"/>
    <property type="match status" value="1"/>
</dbReference>
<dbReference type="SUPFAM" id="SSF53850">
    <property type="entry name" value="Periplasmic binding protein-like II"/>
    <property type="match status" value="1"/>
</dbReference>
<dbReference type="PROSITE" id="PS51257">
    <property type="entry name" value="PROKAR_LIPOPROTEIN"/>
    <property type="match status" value="1"/>
</dbReference>
<dbReference type="Gene3D" id="3.40.190.10">
    <property type="entry name" value="Periplasmic binding protein-like II"/>
    <property type="match status" value="2"/>
</dbReference>
<dbReference type="Proteomes" id="UP000199659">
    <property type="component" value="Unassembled WGS sequence"/>
</dbReference>
<feature type="chain" id="PRO_5039537234" evidence="1">
    <location>
        <begin position="23"/>
        <end position="557"/>
    </location>
</feature>
<evidence type="ECO:0000313" key="3">
    <source>
        <dbReference type="Proteomes" id="UP000199659"/>
    </source>
</evidence>
<feature type="signal peptide" evidence="1">
    <location>
        <begin position="1"/>
        <end position="22"/>
    </location>
</feature>